<dbReference type="Pfam" id="PF00867">
    <property type="entry name" value="XPG_I"/>
    <property type="match status" value="1"/>
</dbReference>
<keyword evidence="5 12" id="KW-0227">DNA damage</keyword>
<dbReference type="GO" id="GO:0043137">
    <property type="term" value="P:DNA replication, removal of RNA primer"/>
    <property type="evidence" value="ECO:0007669"/>
    <property type="project" value="UniProtKB-UniRule"/>
</dbReference>
<dbReference type="PANTHER" id="PTHR11081">
    <property type="entry name" value="FLAP ENDONUCLEASE FAMILY MEMBER"/>
    <property type="match status" value="1"/>
</dbReference>
<dbReference type="CDD" id="cd09867">
    <property type="entry name" value="PIN_FEN1"/>
    <property type="match status" value="1"/>
</dbReference>
<evidence type="ECO:0000256" key="2">
    <source>
        <dbReference type="ARBA" id="ARBA00022722"/>
    </source>
</evidence>
<dbReference type="SUPFAM" id="SSF47807">
    <property type="entry name" value="5' to 3' exonuclease, C-terminal subdomain"/>
    <property type="match status" value="1"/>
</dbReference>
<dbReference type="Pfam" id="PF00752">
    <property type="entry name" value="XPG_N"/>
    <property type="match status" value="1"/>
</dbReference>
<evidence type="ECO:0000256" key="11">
    <source>
        <dbReference type="ARBA" id="ARBA00065981"/>
    </source>
</evidence>
<comment type="caution">
    <text evidence="12">Lacks conserved residue(s) required for the propagation of feature annotation.</text>
</comment>
<dbReference type="GO" id="GO:0000287">
    <property type="term" value="F:magnesium ion binding"/>
    <property type="evidence" value="ECO:0007669"/>
    <property type="project" value="UniProtKB-UniRule"/>
</dbReference>
<comment type="function">
    <text evidence="10">Structure-specific nuclease with 5'-flap endonuclease and 5'-3' exonuclease activities involved in DNA replication and repair. During DNA replication, cleaves the 5'-overhanging flap structure that is generated by displacement synthesis when DNA polymerase encounters the 5'-end of a downstream Okazaki fragment. Binds the unpaired 3'-DNA end and kinks the DNA to facilitate 5' cleavage specificity. Cleaves one nucleotide into the double-stranded DNA from the junction in flap DNA, leaving a nick for ligation. Also involved in the base excision repair (BER) pathway. Acts as a genome stabilization factor that prevents flaps from equilibrating into structures that lead to duplications and deletions. Also possesses 5'-3' exonuclease activity on nicked or gapped double-stranded DNA.</text>
</comment>
<dbReference type="GO" id="GO:0006281">
    <property type="term" value="P:DNA repair"/>
    <property type="evidence" value="ECO:0007669"/>
    <property type="project" value="UniProtKB-UniRule"/>
</dbReference>
<evidence type="ECO:0000256" key="9">
    <source>
        <dbReference type="ARBA" id="ARBA00023204"/>
    </source>
</evidence>
<dbReference type="InterPro" id="IPR006086">
    <property type="entry name" value="XPG-I_dom"/>
</dbReference>
<evidence type="ECO:0000256" key="7">
    <source>
        <dbReference type="ARBA" id="ARBA00022839"/>
    </source>
</evidence>
<gene>
    <name evidence="12" type="primary">fen</name>
    <name evidence="15" type="ordered locus">Ferp_1312</name>
</gene>
<dbReference type="InterPro" id="IPR019974">
    <property type="entry name" value="XPG_CS"/>
</dbReference>
<dbReference type="SMART" id="SM00279">
    <property type="entry name" value="HhH2"/>
    <property type="match status" value="1"/>
</dbReference>
<feature type="region of interest" description="N-domain" evidence="12">
    <location>
        <begin position="1"/>
        <end position="98"/>
    </location>
</feature>
<feature type="binding site" evidence="12">
    <location>
        <position position="171"/>
    </location>
    <ligand>
        <name>Mg(2+)</name>
        <dbReference type="ChEBI" id="CHEBI:18420"/>
        <label>2</label>
    </ligand>
</feature>
<dbReference type="InterPro" id="IPR036279">
    <property type="entry name" value="5-3_exonuclease_C_sf"/>
</dbReference>
<evidence type="ECO:0000256" key="12">
    <source>
        <dbReference type="HAMAP-Rule" id="MF_00614"/>
    </source>
</evidence>
<keyword evidence="16" id="KW-1185">Reference proteome</keyword>
<dbReference type="SMART" id="SM00485">
    <property type="entry name" value="XPGN"/>
    <property type="match status" value="1"/>
</dbReference>
<evidence type="ECO:0000313" key="16">
    <source>
        <dbReference type="Proteomes" id="UP000002613"/>
    </source>
</evidence>
<dbReference type="EMBL" id="CP001899">
    <property type="protein sequence ID" value="ADC65466.1"/>
    <property type="molecule type" value="Genomic_DNA"/>
</dbReference>
<evidence type="ECO:0000259" key="14">
    <source>
        <dbReference type="SMART" id="SM00485"/>
    </source>
</evidence>
<feature type="region of interest" description="Interaction with PCNA" evidence="12">
    <location>
        <begin position="328"/>
        <end position="336"/>
    </location>
</feature>
<feature type="domain" description="XPG N-terminal" evidence="14">
    <location>
        <begin position="1"/>
        <end position="101"/>
    </location>
</feature>
<accession>D3RYA3</accession>
<comment type="function">
    <text evidence="12">Structure-specific nuclease with 5'-flap endonuclease and 5'-3' exonuclease activities involved in DNA replication and repair. During DNA replication, cleaves the 5'-overhanging flap structure that is generated by displacement synthesis when DNA polymerase encounters the 5'-end of a downstream Okazaki fragment. Binds the unpaired 3'-DNA end and kinks the DNA to facilitate 5' cleavage specificity. Cleaves one nucleotide into the double-stranded DNA from the junction in flap DNA, leaving a nick for ligation. Also involved in the base excision repair (BER) pathway. Acts as a genome stabilization factor that prevents flaps from equilibrating into structurs that lead to duplications and deletions. Also possesses 5'-3' exonuclease activity on nicked or gapped double-stranded DNA.</text>
</comment>
<dbReference type="PaxDb" id="589924-Ferp_1312"/>
<dbReference type="GO" id="GO:0017108">
    <property type="term" value="F:5'-flap endonuclease activity"/>
    <property type="evidence" value="ECO:0007669"/>
    <property type="project" value="UniProtKB-UniRule"/>
</dbReference>
<comment type="cofactor">
    <cofactor evidence="12">
        <name>Mg(2+)</name>
        <dbReference type="ChEBI" id="CHEBI:18420"/>
    </cofactor>
    <text evidence="12">Binds 2 magnesium ions per subunit. They probably participate in the reaction catalyzed by the enzyme. May bind an additional third magnesium ion after substrate binding.</text>
</comment>
<dbReference type="InterPro" id="IPR008918">
    <property type="entry name" value="HhH2"/>
</dbReference>
<dbReference type="Proteomes" id="UP000002613">
    <property type="component" value="Chromosome"/>
</dbReference>
<dbReference type="STRING" id="589924.Ferp_1312"/>
<dbReference type="GeneID" id="8778825"/>
<evidence type="ECO:0000256" key="3">
    <source>
        <dbReference type="ARBA" id="ARBA00022723"/>
    </source>
</evidence>
<dbReference type="InterPro" id="IPR019973">
    <property type="entry name" value="Flap_endonuc_arc"/>
</dbReference>
<feature type="binding site" evidence="12">
    <location>
        <position position="27"/>
    </location>
    <ligand>
        <name>Mg(2+)</name>
        <dbReference type="ChEBI" id="CHEBI:18420"/>
        <label>1</label>
    </ligand>
</feature>
<dbReference type="InterPro" id="IPR006084">
    <property type="entry name" value="XPG/Rad2"/>
</dbReference>
<organism evidence="15 16">
    <name type="scientific">Ferroglobus placidus (strain DSM 10642 / AEDII12DO)</name>
    <dbReference type="NCBI Taxonomy" id="589924"/>
    <lineage>
        <taxon>Archaea</taxon>
        <taxon>Methanobacteriati</taxon>
        <taxon>Methanobacteriota</taxon>
        <taxon>Archaeoglobi</taxon>
        <taxon>Archaeoglobales</taxon>
        <taxon>Archaeoglobaceae</taxon>
        <taxon>Ferroglobus</taxon>
    </lineage>
</organism>
<feature type="binding site" evidence="12">
    <location>
        <position position="150"/>
    </location>
    <ligand>
        <name>Mg(2+)</name>
        <dbReference type="ChEBI" id="CHEBI:18420"/>
        <label>1</label>
    </ligand>
</feature>
<evidence type="ECO:0000256" key="10">
    <source>
        <dbReference type="ARBA" id="ARBA00024702"/>
    </source>
</evidence>
<dbReference type="AlphaFoldDB" id="D3RYA3"/>
<dbReference type="GO" id="GO:0008409">
    <property type="term" value="F:5'-3' exonuclease activity"/>
    <property type="evidence" value="ECO:0007669"/>
    <property type="project" value="UniProtKB-UniRule"/>
</dbReference>
<dbReference type="KEGG" id="fpl:Ferp_1312"/>
<dbReference type="PRINTS" id="PR00853">
    <property type="entry name" value="XPGRADSUPER"/>
</dbReference>
<feature type="binding site" evidence="12">
    <location>
        <position position="234"/>
    </location>
    <ligand>
        <name>Mg(2+)</name>
        <dbReference type="ChEBI" id="CHEBI:18420"/>
        <label>2</label>
    </ligand>
</feature>
<reference evidence="15 16" key="2">
    <citation type="journal article" date="2011" name="Stand. Genomic Sci.">
        <title>Complete genome sequence of Ferroglobus placidus AEDII12DO.</title>
        <authorList>
            <person name="Anderson I."/>
            <person name="Risso C."/>
            <person name="Holmes D."/>
            <person name="Lucas S."/>
            <person name="Copeland A."/>
            <person name="Lapidus A."/>
            <person name="Cheng J.F."/>
            <person name="Bruce D."/>
            <person name="Goodwin L."/>
            <person name="Pitluck S."/>
            <person name="Saunders E."/>
            <person name="Brettin T."/>
            <person name="Detter J.C."/>
            <person name="Han C."/>
            <person name="Tapia R."/>
            <person name="Larimer F."/>
            <person name="Land M."/>
            <person name="Hauser L."/>
            <person name="Woyke T."/>
            <person name="Lovley D."/>
            <person name="Kyrpides N."/>
            <person name="Ivanova N."/>
        </authorList>
    </citation>
    <scope>NUCLEOTIDE SEQUENCE [LARGE SCALE GENOMIC DNA]</scope>
    <source>
        <strain evidence="16">DSM 10642 / AEDII12DO</strain>
    </source>
</reference>
<dbReference type="InterPro" id="IPR029060">
    <property type="entry name" value="PIN-like_dom_sf"/>
</dbReference>
<protein>
    <recommendedName>
        <fullName evidence="12">Flap endonuclease 1</fullName>
        <shortName evidence="12">FEN-1</shortName>
        <ecNumber evidence="12">3.1.-.-</ecNumber>
    </recommendedName>
    <alternativeName>
        <fullName evidence="12">Flap structure-specific endonuclease 1</fullName>
    </alternativeName>
</protein>
<dbReference type="HOGENOM" id="CLU_032444_0_0_2"/>
<reference evidence="16" key="1">
    <citation type="submission" date="2010-02" db="EMBL/GenBank/DDBJ databases">
        <title>Complete sequence of Ferroglobus placidus DSM 10642.</title>
        <authorList>
            <consortium name="US DOE Joint Genome Institute"/>
            <person name="Lucas S."/>
            <person name="Copeland A."/>
            <person name="Lapidus A."/>
            <person name="Cheng J.-F."/>
            <person name="Bruce D."/>
            <person name="Goodwin L."/>
            <person name="Pitluck S."/>
            <person name="Saunders E."/>
            <person name="Brettin T."/>
            <person name="Detter J.C."/>
            <person name="Han C."/>
            <person name="Tapia R."/>
            <person name="Larimer F."/>
            <person name="Land M."/>
            <person name="Hauser L."/>
            <person name="Kyrpides N."/>
            <person name="Ivanova N."/>
            <person name="Holmes D."/>
            <person name="Lovley D."/>
            <person name="Kyrpides N."/>
            <person name="Anderson I.J."/>
            <person name="Woyke T."/>
        </authorList>
    </citation>
    <scope>NUCLEOTIDE SEQUENCE [LARGE SCALE GENOMIC DNA]</scope>
    <source>
        <strain evidence="16">DSM 10642 / AEDII12DO</strain>
    </source>
</reference>
<keyword evidence="7 12" id="KW-0269">Exonuclease</keyword>
<keyword evidence="1 12" id="KW-0235">DNA replication</keyword>
<dbReference type="SMART" id="SM00484">
    <property type="entry name" value="XPGI"/>
    <property type="match status" value="1"/>
</dbReference>
<keyword evidence="8 12" id="KW-0460">Magnesium</keyword>
<evidence type="ECO:0000313" key="15">
    <source>
        <dbReference type="EMBL" id="ADC65466.1"/>
    </source>
</evidence>
<keyword evidence="4 12" id="KW-0255">Endonuclease</keyword>
<evidence type="ECO:0000256" key="8">
    <source>
        <dbReference type="ARBA" id="ARBA00022842"/>
    </source>
</evidence>
<dbReference type="SUPFAM" id="SSF88723">
    <property type="entry name" value="PIN domain-like"/>
    <property type="match status" value="1"/>
</dbReference>
<dbReference type="PROSITE" id="PS00841">
    <property type="entry name" value="XPG_1"/>
    <property type="match status" value="1"/>
</dbReference>
<dbReference type="FunFam" id="3.40.50.1010:FF:000016">
    <property type="entry name" value="Flap endonuclease 1"/>
    <property type="match status" value="1"/>
</dbReference>
<dbReference type="InterPro" id="IPR023426">
    <property type="entry name" value="Flap_endonuc"/>
</dbReference>
<dbReference type="InterPro" id="IPR006085">
    <property type="entry name" value="XPG_DNA_repair_N"/>
</dbReference>
<feature type="binding site" evidence="12">
    <location>
        <position position="173"/>
    </location>
    <ligand>
        <name>Mg(2+)</name>
        <dbReference type="ChEBI" id="CHEBI:18420"/>
        <label>2</label>
    </ligand>
</feature>
<dbReference type="CDD" id="cd09903">
    <property type="entry name" value="H3TH_FEN1-Arc"/>
    <property type="match status" value="1"/>
</dbReference>
<feature type="domain" description="XPG-I" evidence="13">
    <location>
        <begin position="138"/>
        <end position="219"/>
    </location>
</feature>
<keyword evidence="6 12" id="KW-0378">Hydrolase</keyword>
<sequence>MGADIGELFEREEVELEFFSGKYVAIDAFNAIYQFLSTIRQPDGTPLKDSQGRITSHLSGLLYRNANLIEIGIKPIYVFDGEPPEFKKKELERRAELKKEAEEKWKIALEAGEDAKKYAQATAKVDEYIVESSKTLLEYLGIPYVQAPSEGEAQAAYMVRKGDADYTGSQDYDSLLFGSPKLARNLTVTGKRKLPGKNVYVEIKPEIIDLEANLKKLGITREQLIDVAILVGTDYNEGVKGIGAKKALKYVKTYGDVKKVLKVLRVEIEHLDEIREFFLNPPTTDDYEIKFRKPKKDKVIEFLCEEHDFSRERVEKAVERIEENISSSQITLDRWF</sequence>
<dbReference type="OrthoDB" id="9593at2157"/>
<feature type="binding site" evidence="12">
    <location>
        <position position="80"/>
    </location>
    <ligand>
        <name>Mg(2+)</name>
        <dbReference type="ChEBI" id="CHEBI:18420"/>
        <label>1</label>
    </ligand>
</feature>
<feature type="binding site" evidence="12">
    <location>
        <position position="152"/>
    </location>
    <ligand>
        <name>Mg(2+)</name>
        <dbReference type="ChEBI" id="CHEBI:18420"/>
        <label>1</label>
    </ligand>
</feature>
<evidence type="ECO:0000256" key="6">
    <source>
        <dbReference type="ARBA" id="ARBA00022801"/>
    </source>
</evidence>
<name>D3RYA3_FERPA</name>
<dbReference type="PANTHER" id="PTHR11081:SF9">
    <property type="entry name" value="FLAP ENDONUCLEASE 1"/>
    <property type="match status" value="1"/>
</dbReference>
<keyword evidence="9 12" id="KW-0234">DNA repair</keyword>
<keyword evidence="3 12" id="KW-0479">Metal-binding</keyword>
<comment type="subunit">
    <text evidence="11 12">Interacts with PCNA. PCNA stimulates the nuclease activity without altering cleavage specificity.</text>
</comment>
<dbReference type="FunFam" id="1.10.150.20:FF:000087">
    <property type="entry name" value="Flap endonuclease 1"/>
    <property type="match status" value="1"/>
</dbReference>
<evidence type="ECO:0000256" key="1">
    <source>
        <dbReference type="ARBA" id="ARBA00022705"/>
    </source>
</evidence>
<dbReference type="RefSeq" id="WP_012965809.1">
    <property type="nucleotide sequence ID" value="NC_013849.1"/>
</dbReference>
<dbReference type="Gene3D" id="3.40.50.1010">
    <property type="entry name" value="5'-nuclease"/>
    <property type="match status" value="1"/>
</dbReference>
<dbReference type="GO" id="GO:0003677">
    <property type="term" value="F:DNA binding"/>
    <property type="evidence" value="ECO:0007669"/>
    <property type="project" value="UniProtKB-UniRule"/>
</dbReference>
<keyword evidence="2 12" id="KW-0540">Nuclease</keyword>
<proteinExistence type="inferred from homology"/>
<dbReference type="NCBIfam" id="TIGR03674">
    <property type="entry name" value="fen_arch"/>
    <property type="match status" value="1"/>
</dbReference>
<dbReference type="eggNOG" id="arCOG04050">
    <property type="taxonomic scope" value="Archaea"/>
</dbReference>
<comment type="similarity">
    <text evidence="12">Belongs to the XPG/RAD2 endonuclease family. FEN1 subfamily.</text>
</comment>
<evidence type="ECO:0000256" key="4">
    <source>
        <dbReference type="ARBA" id="ARBA00022759"/>
    </source>
</evidence>
<evidence type="ECO:0000259" key="13">
    <source>
        <dbReference type="SMART" id="SM00484"/>
    </source>
</evidence>
<dbReference type="Gene3D" id="1.10.150.20">
    <property type="entry name" value="5' to 3' exonuclease, C-terminal subdomain"/>
    <property type="match status" value="1"/>
</dbReference>
<dbReference type="EC" id="3.1.-.-" evidence="12"/>
<dbReference type="HAMAP" id="MF_00614">
    <property type="entry name" value="Fen"/>
    <property type="match status" value="1"/>
</dbReference>
<evidence type="ECO:0000256" key="5">
    <source>
        <dbReference type="ARBA" id="ARBA00022763"/>
    </source>
</evidence>